<proteinExistence type="inferred from homology"/>
<feature type="region of interest" description="Disordered" evidence="8">
    <location>
        <begin position="109"/>
        <end position="134"/>
    </location>
</feature>
<dbReference type="Proteomes" id="UP001176521">
    <property type="component" value="Unassembled WGS sequence"/>
</dbReference>
<dbReference type="InterPro" id="IPR018202">
    <property type="entry name" value="Ser_caboxypep_ser_AS"/>
</dbReference>
<comment type="similarity">
    <text evidence="1 7">Belongs to the peptidase S10 family.</text>
</comment>
<dbReference type="PROSITE" id="PS00560">
    <property type="entry name" value="CARBOXYPEPT_SER_HIS"/>
    <property type="match status" value="1"/>
</dbReference>
<dbReference type="PROSITE" id="PS00131">
    <property type="entry name" value="CARBOXYPEPT_SER_SER"/>
    <property type="match status" value="1"/>
</dbReference>
<dbReference type="EMBL" id="JAPDMQ010000100">
    <property type="protein sequence ID" value="KAK0535215.1"/>
    <property type="molecule type" value="Genomic_DNA"/>
</dbReference>
<reference evidence="9" key="1">
    <citation type="journal article" date="2023" name="PhytoFront">
        <title>Draft Genome Resources of Seven Strains of Tilletia horrida, Causal Agent of Kernel Smut of Rice.</title>
        <authorList>
            <person name="Khanal S."/>
            <person name="Antony Babu S."/>
            <person name="Zhou X.G."/>
        </authorList>
    </citation>
    <scope>NUCLEOTIDE SEQUENCE</scope>
    <source>
        <strain evidence="9">TX3</strain>
    </source>
</reference>
<keyword evidence="2 7" id="KW-0121">Carboxypeptidase</keyword>
<dbReference type="GO" id="GO:0004185">
    <property type="term" value="F:serine-type carboxypeptidase activity"/>
    <property type="evidence" value="ECO:0007669"/>
    <property type="project" value="UniProtKB-UniRule"/>
</dbReference>
<name>A0AAN6JL59_9BASI</name>
<keyword evidence="4 7" id="KW-0732">Signal</keyword>
<evidence type="ECO:0000256" key="3">
    <source>
        <dbReference type="ARBA" id="ARBA00022670"/>
    </source>
</evidence>
<dbReference type="InterPro" id="IPR001563">
    <property type="entry name" value="Peptidase_S10"/>
</dbReference>
<evidence type="ECO:0000313" key="9">
    <source>
        <dbReference type="EMBL" id="KAK0535215.1"/>
    </source>
</evidence>
<comment type="caution">
    <text evidence="9">The sequence shown here is derived from an EMBL/GenBank/DDBJ whole genome shotgun (WGS) entry which is preliminary data.</text>
</comment>
<evidence type="ECO:0000256" key="8">
    <source>
        <dbReference type="SAM" id="MobiDB-lite"/>
    </source>
</evidence>
<keyword evidence="10" id="KW-1185">Reference proteome</keyword>
<evidence type="ECO:0000256" key="5">
    <source>
        <dbReference type="ARBA" id="ARBA00022801"/>
    </source>
</evidence>
<dbReference type="PRINTS" id="PR00724">
    <property type="entry name" value="CRBOXYPTASEC"/>
</dbReference>
<dbReference type="PANTHER" id="PTHR11802:SF113">
    <property type="entry name" value="SERINE CARBOXYPEPTIDASE CTSA-4.1"/>
    <property type="match status" value="1"/>
</dbReference>
<gene>
    <name evidence="9" type="ORF">OC842_002381</name>
</gene>
<evidence type="ECO:0000313" key="10">
    <source>
        <dbReference type="Proteomes" id="UP001176521"/>
    </source>
</evidence>
<evidence type="ECO:0000256" key="2">
    <source>
        <dbReference type="ARBA" id="ARBA00022645"/>
    </source>
</evidence>
<dbReference type="Gene3D" id="3.40.50.1820">
    <property type="entry name" value="alpha/beta hydrolase"/>
    <property type="match status" value="1"/>
</dbReference>
<dbReference type="EC" id="3.4.16.-" evidence="7"/>
<dbReference type="Pfam" id="PF00450">
    <property type="entry name" value="Peptidase_S10"/>
    <property type="match status" value="1"/>
</dbReference>
<dbReference type="PANTHER" id="PTHR11802">
    <property type="entry name" value="SERINE PROTEASE FAMILY S10 SERINE CARBOXYPEPTIDASE"/>
    <property type="match status" value="1"/>
</dbReference>
<organism evidence="9 10">
    <name type="scientific">Tilletia horrida</name>
    <dbReference type="NCBI Taxonomy" id="155126"/>
    <lineage>
        <taxon>Eukaryota</taxon>
        <taxon>Fungi</taxon>
        <taxon>Dikarya</taxon>
        <taxon>Basidiomycota</taxon>
        <taxon>Ustilaginomycotina</taxon>
        <taxon>Exobasidiomycetes</taxon>
        <taxon>Tilletiales</taxon>
        <taxon>Tilletiaceae</taxon>
        <taxon>Tilletia</taxon>
    </lineage>
</organism>
<protein>
    <recommendedName>
        <fullName evidence="7">Carboxypeptidase</fullName>
        <ecNumber evidence="7">3.4.16.-</ecNumber>
    </recommendedName>
</protein>
<sequence>MMRTTAAAALLAALVAVTAASTVGTTFAQQQLQQQQQQQPFALDSSSTQPLGLTTAQRIELPLESSAAINTRVRSVESRIAAHSAAHSGAAGFTTLTHQDFPHLSVRIRQHGRSSSASSSSSSSSSKGDADPDAWCDPTVASWTGYIDTIDGKSLWFQAFESRSNPEKDPLLLWTNGGPGCSSAVGLFQELGPCLIPERNGVMPSGPPINGTTWNPHSWNSQSSIIFIDQPVGVGFSYTRYGVHTYDADQGARDVYAFLRIFFSAFPKFANNDFVMTAESYGGRYIPRYAAEVVDRNADIVHRAARKGENVDKSKLINLKSIAIGNGLTARSHQMGSYYDMTCSRKGGAKTPILPISTCKRMEVWKKKCEEVLPYYCRDNFAFDDCAMHTAACAEELMGPYMQTKRNPYNIDDDCKSGISPNLCYSVSADIRAYLDRPDVRELIGAASLDQIGNFTTCSPEVGRGFGLAGDSLVDNVGYVSGLLERGIKVLIYVGTLDWICNWVGNRGWLFDMDWSGKDKFLAAKNYGWRVDGEVAGETQSAEGLTWATILGAGHMVPYDKPVQAKSMLYRWLAGDEL</sequence>
<keyword evidence="5 7" id="KW-0378">Hydrolase</keyword>
<evidence type="ECO:0000256" key="7">
    <source>
        <dbReference type="RuleBase" id="RU361156"/>
    </source>
</evidence>
<dbReference type="AlphaFoldDB" id="A0AAN6JL59"/>
<dbReference type="InterPro" id="IPR033124">
    <property type="entry name" value="Ser_caboxypep_his_AS"/>
</dbReference>
<dbReference type="GO" id="GO:0000324">
    <property type="term" value="C:fungal-type vacuole"/>
    <property type="evidence" value="ECO:0007669"/>
    <property type="project" value="TreeGrafter"/>
</dbReference>
<evidence type="ECO:0000256" key="6">
    <source>
        <dbReference type="ARBA" id="ARBA00023180"/>
    </source>
</evidence>
<dbReference type="Gene3D" id="1.10.287.410">
    <property type="match status" value="1"/>
</dbReference>
<feature type="signal peptide" evidence="7">
    <location>
        <begin position="1"/>
        <end position="20"/>
    </location>
</feature>
<keyword evidence="6" id="KW-0325">Glycoprotein</keyword>
<feature type="compositionally biased region" description="Low complexity" evidence="8">
    <location>
        <begin position="114"/>
        <end position="126"/>
    </location>
</feature>
<dbReference type="SUPFAM" id="SSF53474">
    <property type="entry name" value="alpha/beta-Hydrolases"/>
    <property type="match status" value="1"/>
</dbReference>
<accession>A0AAN6JL59</accession>
<keyword evidence="3 7" id="KW-0645">Protease</keyword>
<feature type="chain" id="PRO_5042661177" description="Carboxypeptidase" evidence="7">
    <location>
        <begin position="21"/>
        <end position="578"/>
    </location>
</feature>
<dbReference type="GO" id="GO:0006508">
    <property type="term" value="P:proteolysis"/>
    <property type="evidence" value="ECO:0007669"/>
    <property type="project" value="UniProtKB-KW"/>
</dbReference>
<evidence type="ECO:0000256" key="4">
    <source>
        <dbReference type="ARBA" id="ARBA00022729"/>
    </source>
</evidence>
<dbReference type="InterPro" id="IPR029058">
    <property type="entry name" value="AB_hydrolase_fold"/>
</dbReference>
<evidence type="ECO:0000256" key="1">
    <source>
        <dbReference type="ARBA" id="ARBA00009431"/>
    </source>
</evidence>